<dbReference type="AlphaFoldDB" id="A0A9X4GY28"/>
<evidence type="ECO:0000313" key="7">
    <source>
        <dbReference type="Proteomes" id="UP001154312"/>
    </source>
</evidence>
<keyword evidence="3 4" id="KW-0012">Acyltransferase</keyword>
<dbReference type="SMART" id="SM00563">
    <property type="entry name" value="PlsC"/>
    <property type="match status" value="1"/>
</dbReference>
<organism evidence="6 7">
    <name type="scientific">Pelotomaculum isophthalicicum JI</name>
    <dbReference type="NCBI Taxonomy" id="947010"/>
    <lineage>
        <taxon>Bacteria</taxon>
        <taxon>Bacillati</taxon>
        <taxon>Bacillota</taxon>
        <taxon>Clostridia</taxon>
        <taxon>Eubacteriales</taxon>
        <taxon>Desulfotomaculaceae</taxon>
        <taxon>Pelotomaculum</taxon>
    </lineage>
</organism>
<gene>
    <name evidence="6" type="ORF">L7E55_03195</name>
</gene>
<name>A0A9X4GY28_9FIRM</name>
<dbReference type="CDD" id="cd07989">
    <property type="entry name" value="LPLAT_AGPAT-like"/>
    <property type="match status" value="1"/>
</dbReference>
<keyword evidence="4" id="KW-0594">Phospholipid biosynthesis</keyword>
<dbReference type="InterPro" id="IPR004552">
    <property type="entry name" value="AGP_acyltrans"/>
</dbReference>
<dbReference type="InterPro" id="IPR002123">
    <property type="entry name" value="Plipid/glycerol_acylTrfase"/>
</dbReference>
<dbReference type="GO" id="GO:0016020">
    <property type="term" value="C:membrane"/>
    <property type="evidence" value="ECO:0007669"/>
    <property type="project" value="InterPro"/>
</dbReference>
<sequence length="192" mass="21323">MVYILARFVCRIVLAVLRRWEIHGLSNLPAEGGLVLVSNHTSYWDPVIVGCAINRRINYMAKSELFDIPLLSTFIRAVGTFPVRRDQLDRTAIRTAMKLLEEGQIVGVFPEGTRSRTGELLKPHPGAAMLALKAGVPFLPVAIKGSRGFFGKVRVNIGKPVFYKTDAKTSRADMEKVSNSIMDQIAELLDKL</sequence>
<dbReference type="EMBL" id="JAKOAV010000004">
    <property type="protein sequence ID" value="MDF9407372.1"/>
    <property type="molecule type" value="Genomic_DNA"/>
</dbReference>
<dbReference type="GO" id="GO:0003841">
    <property type="term" value="F:1-acylglycerol-3-phosphate O-acyltransferase activity"/>
    <property type="evidence" value="ECO:0007669"/>
    <property type="project" value="UniProtKB-UniRule"/>
</dbReference>
<keyword evidence="4" id="KW-1208">Phospholipid metabolism</keyword>
<dbReference type="Pfam" id="PF01553">
    <property type="entry name" value="Acyltransferase"/>
    <property type="match status" value="1"/>
</dbReference>
<dbReference type="EC" id="2.3.1.51" evidence="4"/>
<feature type="domain" description="Phospholipid/glycerol acyltransferase" evidence="5">
    <location>
        <begin position="34"/>
        <end position="146"/>
    </location>
</feature>
<dbReference type="GO" id="GO:0006654">
    <property type="term" value="P:phosphatidic acid biosynthetic process"/>
    <property type="evidence" value="ECO:0007669"/>
    <property type="project" value="TreeGrafter"/>
</dbReference>
<accession>A0A9X4GY28</accession>
<evidence type="ECO:0000256" key="3">
    <source>
        <dbReference type="ARBA" id="ARBA00023315"/>
    </source>
</evidence>
<keyword evidence="7" id="KW-1185">Reference proteome</keyword>
<evidence type="ECO:0000256" key="1">
    <source>
        <dbReference type="ARBA" id="ARBA00008655"/>
    </source>
</evidence>
<dbReference type="NCBIfam" id="TIGR00530">
    <property type="entry name" value="AGP_acyltrn"/>
    <property type="match status" value="1"/>
</dbReference>
<dbReference type="PANTHER" id="PTHR10434">
    <property type="entry name" value="1-ACYL-SN-GLYCEROL-3-PHOSPHATE ACYLTRANSFERASE"/>
    <property type="match status" value="1"/>
</dbReference>
<comment type="caution">
    <text evidence="6">The sequence shown here is derived from an EMBL/GenBank/DDBJ whole genome shotgun (WGS) entry which is preliminary data.</text>
</comment>
<protein>
    <recommendedName>
        <fullName evidence="4">1-acyl-sn-glycerol-3-phosphate acyltransferase</fullName>
        <ecNumber evidence="4">2.3.1.51</ecNumber>
    </recommendedName>
</protein>
<comment type="catalytic activity">
    <reaction evidence="4">
        <text>a 1-acyl-sn-glycero-3-phosphate + an acyl-CoA = a 1,2-diacyl-sn-glycero-3-phosphate + CoA</text>
        <dbReference type="Rhea" id="RHEA:19709"/>
        <dbReference type="ChEBI" id="CHEBI:57287"/>
        <dbReference type="ChEBI" id="CHEBI:57970"/>
        <dbReference type="ChEBI" id="CHEBI:58342"/>
        <dbReference type="ChEBI" id="CHEBI:58608"/>
        <dbReference type="EC" id="2.3.1.51"/>
    </reaction>
</comment>
<dbReference type="SUPFAM" id="SSF69593">
    <property type="entry name" value="Glycerol-3-phosphate (1)-acyltransferase"/>
    <property type="match status" value="1"/>
</dbReference>
<evidence type="ECO:0000256" key="2">
    <source>
        <dbReference type="ARBA" id="ARBA00022679"/>
    </source>
</evidence>
<keyword evidence="4" id="KW-0443">Lipid metabolism</keyword>
<proteinExistence type="inferred from homology"/>
<comment type="similarity">
    <text evidence="1 4">Belongs to the 1-acyl-sn-glycerol-3-phosphate acyltransferase family.</text>
</comment>
<dbReference type="PANTHER" id="PTHR10434:SF11">
    <property type="entry name" value="1-ACYL-SN-GLYCEROL-3-PHOSPHATE ACYLTRANSFERASE"/>
    <property type="match status" value="1"/>
</dbReference>
<dbReference type="Proteomes" id="UP001154312">
    <property type="component" value="Unassembled WGS sequence"/>
</dbReference>
<evidence type="ECO:0000259" key="5">
    <source>
        <dbReference type="SMART" id="SM00563"/>
    </source>
</evidence>
<reference evidence="6" key="1">
    <citation type="submission" date="2022-02" db="EMBL/GenBank/DDBJ databases">
        <authorList>
            <person name="Leng L."/>
        </authorList>
    </citation>
    <scope>NUCLEOTIDE SEQUENCE</scope>
    <source>
        <strain evidence="6">JI</strain>
    </source>
</reference>
<keyword evidence="4" id="KW-0444">Lipid biosynthesis</keyword>
<comment type="domain">
    <text evidence="4">The HXXXXD motif is essential for acyltransferase activity and may constitute the binding site for the phosphate moiety of the glycerol-3-phosphate.</text>
</comment>
<dbReference type="RefSeq" id="WP_277442605.1">
    <property type="nucleotide sequence ID" value="NZ_JAKOAV010000004.1"/>
</dbReference>
<evidence type="ECO:0000313" key="6">
    <source>
        <dbReference type="EMBL" id="MDF9407372.1"/>
    </source>
</evidence>
<evidence type="ECO:0000256" key="4">
    <source>
        <dbReference type="RuleBase" id="RU361267"/>
    </source>
</evidence>
<keyword evidence="2 4" id="KW-0808">Transferase</keyword>